<name>A0A1I6KFB8_9EURY</name>
<gene>
    <name evidence="2" type="ORF">SAMN05216559_0715</name>
</gene>
<keyword evidence="3" id="KW-1185">Reference proteome</keyword>
<dbReference type="STRING" id="767519.SAMN05216559_0715"/>
<protein>
    <submittedName>
        <fullName evidence="2">Uncharacterized protein</fullName>
    </submittedName>
</protein>
<evidence type="ECO:0000313" key="2">
    <source>
        <dbReference type="EMBL" id="SFR89945.1"/>
    </source>
</evidence>
<keyword evidence="1" id="KW-0812">Transmembrane</keyword>
<dbReference type="AlphaFoldDB" id="A0A1I6KFB8"/>
<dbReference type="EMBL" id="FOZK01000001">
    <property type="protein sequence ID" value="SFR89945.1"/>
    <property type="molecule type" value="Genomic_DNA"/>
</dbReference>
<dbReference type="Proteomes" id="UP000199062">
    <property type="component" value="Unassembled WGS sequence"/>
</dbReference>
<proteinExistence type="predicted"/>
<accession>A0A1I6KFB8</accession>
<evidence type="ECO:0000256" key="1">
    <source>
        <dbReference type="SAM" id="Phobius"/>
    </source>
</evidence>
<feature type="transmembrane region" description="Helical" evidence="1">
    <location>
        <begin position="14"/>
        <end position="39"/>
    </location>
</feature>
<dbReference type="RefSeq" id="WP_089813940.1">
    <property type="nucleotide sequence ID" value="NZ_FOZK01000001.1"/>
</dbReference>
<keyword evidence="1" id="KW-1133">Transmembrane helix</keyword>
<sequence>MSRTISVSGVPKRVLRFLVAAFAVCFGLVFGGQALLVALDAVGVALAYPDGFVGLAIFGVLWIGLTGLWLWRSRGWEGSGSMWHPVPREQYIGRFAELGGIARYDWEKAIERLPDDENSER</sequence>
<feature type="transmembrane region" description="Helical" evidence="1">
    <location>
        <begin position="51"/>
        <end position="71"/>
    </location>
</feature>
<keyword evidence="1" id="KW-0472">Membrane</keyword>
<reference evidence="2 3" key="1">
    <citation type="submission" date="2016-10" db="EMBL/GenBank/DDBJ databases">
        <authorList>
            <person name="de Groot N.N."/>
        </authorList>
    </citation>
    <scope>NUCLEOTIDE SEQUENCE [LARGE SCALE GENOMIC DNA]</scope>
    <source>
        <strain evidence="2 3">CGMCC 1.10457</strain>
    </source>
</reference>
<organism evidence="2 3">
    <name type="scientific">Halomicrobium zhouii</name>
    <dbReference type="NCBI Taxonomy" id="767519"/>
    <lineage>
        <taxon>Archaea</taxon>
        <taxon>Methanobacteriati</taxon>
        <taxon>Methanobacteriota</taxon>
        <taxon>Stenosarchaea group</taxon>
        <taxon>Halobacteria</taxon>
        <taxon>Halobacteriales</taxon>
        <taxon>Haloarculaceae</taxon>
        <taxon>Halomicrobium</taxon>
    </lineage>
</organism>
<dbReference type="OrthoDB" id="235392at2157"/>
<evidence type="ECO:0000313" key="3">
    <source>
        <dbReference type="Proteomes" id="UP000199062"/>
    </source>
</evidence>